<keyword evidence="7" id="KW-0378">Hydrolase</keyword>
<dbReference type="Pfam" id="PF22938">
    <property type="entry name" value="Integrase_p58_C"/>
    <property type="match status" value="1"/>
</dbReference>
<dbReference type="Pfam" id="PF00078">
    <property type="entry name" value="RVT_1"/>
    <property type="match status" value="1"/>
</dbReference>
<dbReference type="InterPro" id="IPR000477">
    <property type="entry name" value="RT_dom"/>
</dbReference>
<sequence length="591" mass="67004">MRERLDRVMPLVWEHLAAAQGAQRRRYDRAAQPREFQPGDYVLVLVPTAACKFLAKWQGPYIITEKVGPVTYRVRQPGRRKESQLYHINLLKRWEGTRTQVAALVASSPVVVDVSPHLSAAQKTELQHLVGQFSDVFSPHPGRTCILQHDVSTPPGTIVRQRPYRIPEARRHAVEREVREMLKLGIIEPSRSPWSSPIVMALKPDGTLRFCNDFRCLNEVSEFDGYPMPRVDELLERLGRARFISTLDLTKGYWQVPLTESAKPKTAFSTPSGHWQYRVLPFGLHGAPATFQRMMDIVLRPHQTYAAAYIDDVVIHSETWEDHLERLRRVLLELRRAGLTANPKKCHLALPEAKYLGFQVGRGLIRPQKGKLAAILSAPRPSSKKQTDASDTGVGAVLSQVQDGEEHPVVYINRKLSTTEQWYAAVEKEALSVKWAVLELKYYLLGRKFTLVTDHAPLQWMAQAKDTNARVTRWFLALQDFHFDVRHRAGSANANADGLSRLWTAFAGLSGILPSPAPTSPLARGTRTTLRGGECEPCPGHLSASPWQRRRFTCTQSPRADRSQLKRMRRGLEKLRSKMTQAERISRRQAN</sequence>
<dbReference type="AlphaFoldDB" id="A0A9J8CEI3"/>
<keyword evidence="4" id="KW-0548">Nucleotidyltransferase</keyword>
<dbReference type="InterPro" id="IPR043502">
    <property type="entry name" value="DNA/RNA_pol_sf"/>
</dbReference>
<keyword evidence="8" id="KW-0695">RNA-directed DNA polymerase</keyword>
<evidence type="ECO:0000313" key="12">
    <source>
        <dbReference type="Proteomes" id="UP001108240"/>
    </source>
</evidence>
<comment type="similarity">
    <text evidence="1">Belongs to the beta type-B retroviral polymerase family. HERV class-II K(HML-2) pol subfamily.</text>
</comment>
<evidence type="ECO:0000313" key="11">
    <source>
        <dbReference type="Ensembl" id="ENSCCRP00000168319.1"/>
    </source>
</evidence>
<keyword evidence="12" id="KW-1185">Reference proteome</keyword>
<evidence type="ECO:0000256" key="8">
    <source>
        <dbReference type="ARBA" id="ARBA00022918"/>
    </source>
</evidence>
<dbReference type="CDD" id="cd09274">
    <property type="entry name" value="RNase_HI_RT_Ty3"/>
    <property type="match status" value="1"/>
</dbReference>
<dbReference type="OMA" id="SEWECLA"/>
<evidence type="ECO:0000256" key="1">
    <source>
        <dbReference type="ARBA" id="ARBA00010879"/>
    </source>
</evidence>
<dbReference type="GO" id="GO:0003964">
    <property type="term" value="F:RNA-directed DNA polymerase activity"/>
    <property type="evidence" value="ECO:0007669"/>
    <property type="project" value="UniProtKB-KW"/>
</dbReference>
<accession>A0A9J8CEI3</accession>
<protein>
    <recommendedName>
        <fullName evidence="2">ribonuclease H</fullName>
        <ecNumber evidence="2">3.1.26.4</ecNumber>
    </recommendedName>
</protein>
<dbReference type="GO" id="GO:0004523">
    <property type="term" value="F:RNA-DNA hybrid ribonuclease activity"/>
    <property type="evidence" value="ECO:0007669"/>
    <property type="project" value="UniProtKB-EC"/>
</dbReference>
<dbReference type="CDD" id="cd01647">
    <property type="entry name" value="RT_LTR"/>
    <property type="match status" value="1"/>
</dbReference>
<dbReference type="InterPro" id="IPR043128">
    <property type="entry name" value="Rev_trsase/Diguanyl_cyclase"/>
</dbReference>
<evidence type="ECO:0000256" key="5">
    <source>
        <dbReference type="ARBA" id="ARBA00022722"/>
    </source>
</evidence>
<dbReference type="Ensembl" id="ENSCCRT00000199781.1">
    <property type="protein sequence ID" value="ENSCCRP00000168319.1"/>
    <property type="gene ID" value="ENSCCRG00000059644.1"/>
</dbReference>
<evidence type="ECO:0000256" key="9">
    <source>
        <dbReference type="SAM" id="MobiDB-lite"/>
    </source>
</evidence>
<evidence type="ECO:0000259" key="10">
    <source>
        <dbReference type="PROSITE" id="PS50878"/>
    </source>
</evidence>
<feature type="region of interest" description="Disordered" evidence="9">
    <location>
        <begin position="571"/>
        <end position="591"/>
    </location>
</feature>
<dbReference type="Pfam" id="PF17917">
    <property type="entry name" value="RT_RNaseH"/>
    <property type="match status" value="1"/>
</dbReference>
<evidence type="ECO:0000256" key="2">
    <source>
        <dbReference type="ARBA" id="ARBA00012180"/>
    </source>
</evidence>
<dbReference type="EC" id="3.1.26.4" evidence="2"/>
<evidence type="ECO:0000256" key="4">
    <source>
        <dbReference type="ARBA" id="ARBA00022695"/>
    </source>
</evidence>
<evidence type="ECO:0000256" key="6">
    <source>
        <dbReference type="ARBA" id="ARBA00022759"/>
    </source>
</evidence>
<dbReference type="InterPro" id="IPR041373">
    <property type="entry name" value="RT_RNaseH"/>
</dbReference>
<evidence type="ECO:0000256" key="3">
    <source>
        <dbReference type="ARBA" id="ARBA00022679"/>
    </source>
</evidence>
<evidence type="ECO:0000256" key="7">
    <source>
        <dbReference type="ARBA" id="ARBA00022801"/>
    </source>
</evidence>
<keyword evidence="6" id="KW-0255">Endonuclease</keyword>
<dbReference type="FunFam" id="3.10.20.370:FF:000001">
    <property type="entry name" value="Retrovirus-related Pol polyprotein from transposon 17.6-like protein"/>
    <property type="match status" value="1"/>
</dbReference>
<reference evidence="11" key="2">
    <citation type="submission" date="2025-09" db="UniProtKB">
        <authorList>
            <consortium name="Ensembl"/>
        </authorList>
    </citation>
    <scope>IDENTIFICATION</scope>
</reference>
<dbReference type="Gene3D" id="3.10.10.10">
    <property type="entry name" value="HIV Type 1 Reverse Transcriptase, subunit A, domain 1"/>
    <property type="match status" value="1"/>
</dbReference>
<dbReference type="Gene3D" id="3.30.70.270">
    <property type="match status" value="1"/>
</dbReference>
<dbReference type="InterPro" id="IPR050951">
    <property type="entry name" value="Retrovirus_Pol_polyprotein"/>
</dbReference>
<organism evidence="11 12">
    <name type="scientific">Cyprinus carpio carpio</name>
    <dbReference type="NCBI Taxonomy" id="630221"/>
    <lineage>
        <taxon>Eukaryota</taxon>
        <taxon>Metazoa</taxon>
        <taxon>Chordata</taxon>
        <taxon>Craniata</taxon>
        <taxon>Vertebrata</taxon>
        <taxon>Euteleostomi</taxon>
        <taxon>Actinopterygii</taxon>
        <taxon>Neopterygii</taxon>
        <taxon>Teleostei</taxon>
        <taxon>Ostariophysi</taxon>
        <taxon>Cypriniformes</taxon>
        <taxon>Cyprinidae</taxon>
        <taxon>Cyprininae</taxon>
        <taxon>Cyprinus</taxon>
    </lineage>
</organism>
<dbReference type="Gene3D" id="3.10.20.370">
    <property type="match status" value="1"/>
</dbReference>
<dbReference type="SUPFAM" id="SSF56672">
    <property type="entry name" value="DNA/RNA polymerases"/>
    <property type="match status" value="1"/>
</dbReference>
<proteinExistence type="inferred from homology"/>
<keyword evidence="3" id="KW-0808">Transferase</keyword>
<feature type="domain" description="Reverse transcriptase" evidence="10">
    <location>
        <begin position="182"/>
        <end position="360"/>
    </location>
</feature>
<dbReference type="GeneTree" id="ENSGT00940000165177"/>
<dbReference type="Proteomes" id="UP001108240">
    <property type="component" value="Unplaced"/>
</dbReference>
<name>A0A9J8CEI3_CYPCA</name>
<dbReference type="PROSITE" id="PS50878">
    <property type="entry name" value="RT_POL"/>
    <property type="match status" value="1"/>
</dbReference>
<dbReference type="PANTHER" id="PTHR37984:SF5">
    <property type="entry name" value="PROTEIN NYNRIN-LIKE"/>
    <property type="match status" value="1"/>
</dbReference>
<reference evidence="11" key="1">
    <citation type="submission" date="2025-08" db="UniProtKB">
        <authorList>
            <consortium name="Ensembl"/>
        </authorList>
    </citation>
    <scope>IDENTIFICATION</scope>
</reference>
<dbReference type="InterPro" id="IPR054465">
    <property type="entry name" value="Integrase_p58-like_C"/>
</dbReference>
<keyword evidence="5" id="KW-0540">Nuclease</keyword>
<dbReference type="PANTHER" id="PTHR37984">
    <property type="entry name" value="PROTEIN CBG26694"/>
    <property type="match status" value="1"/>
</dbReference>